<comment type="caution">
    <text evidence="2">The sequence shown here is derived from an EMBL/GenBank/DDBJ whole genome shotgun (WGS) entry which is preliminary data.</text>
</comment>
<keyword evidence="3" id="KW-1185">Reference proteome</keyword>
<evidence type="ECO:0000313" key="2">
    <source>
        <dbReference type="EMBL" id="GDY52408.1"/>
    </source>
</evidence>
<evidence type="ECO:0000259" key="1">
    <source>
        <dbReference type="Pfam" id="PF01636"/>
    </source>
</evidence>
<dbReference type="EMBL" id="BJHW01000001">
    <property type="protein sequence ID" value="GDY52408.1"/>
    <property type="molecule type" value="Genomic_DNA"/>
</dbReference>
<dbReference type="Proteomes" id="UP000301309">
    <property type="component" value="Unassembled WGS sequence"/>
</dbReference>
<dbReference type="Pfam" id="PF01636">
    <property type="entry name" value="APH"/>
    <property type="match status" value="1"/>
</dbReference>
<dbReference type="AlphaFoldDB" id="A0A4D4L1B3"/>
<proteinExistence type="predicted"/>
<dbReference type="Gene3D" id="3.90.1200.10">
    <property type="match status" value="1"/>
</dbReference>
<feature type="domain" description="Aminoglycoside phosphotransferase" evidence="1">
    <location>
        <begin position="4"/>
        <end position="36"/>
    </location>
</feature>
<reference evidence="2 3" key="1">
    <citation type="journal article" date="2020" name="Int. J. Syst. Evol. Microbiol.">
        <title>Reclassification of Streptomyces castelarensis and Streptomyces sporoclivatus as later heterotypic synonyms of Streptomyces antimycoticus.</title>
        <authorList>
            <person name="Komaki H."/>
            <person name="Tamura T."/>
        </authorList>
    </citation>
    <scope>NUCLEOTIDE SEQUENCE [LARGE SCALE GENOMIC DNA]</scope>
    <source>
        <strain evidence="2 3">NBRC 13459</strain>
    </source>
</reference>
<dbReference type="SUPFAM" id="SSF56112">
    <property type="entry name" value="Protein kinase-like (PK-like)"/>
    <property type="match status" value="1"/>
</dbReference>
<sequence length="56" mass="5841">MNADDQITAILDWEMSTLGDPLTDLGLIVMYSGHPQLAGSPISSTQGAPATPPRTS</sequence>
<gene>
    <name evidence="2" type="ORF">SVIO_030310</name>
</gene>
<name>A0A4D4L1B3_STRVO</name>
<organism evidence="2 3">
    <name type="scientific">Streptomyces violaceusniger</name>
    <dbReference type="NCBI Taxonomy" id="68280"/>
    <lineage>
        <taxon>Bacteria</taxon>
        <taxon>Bacillati</taxon>
        <taxon>Actinomycetota</taxon>
        <taxon>Actinomycetes</taxon>
        <taxon>Kitasatosporales</taxon>
        <taxon>Streptomycetaceae</taxon>
        <taxon>Streptomyces</taxon>
        <taxon>Streptomyces violaceusniger group</taxon>
    </lineage>
</organism>
<evidence type="ECO:0000313" key="3">
    <source>
        <dbReference type="Proteomes" id="UP000301309"/>
    </source>
</evidence>
<dbReference type="InterPro" id="IPR011009">
    <property type="entry name" value="Kinase-like_dom_sf"/>
</dbReference>
<protein>
    <recommendedName>
        <fullName evidence="1">Aminoglycoside phosphotransferase domain-containing protein</fullName>
    </recommendedName>
</protein>
<accession>A0A4D4L1B3</accession>
<dbReference type="InterPro" id="IPR002575">
    <property type="entry name" value="Aminoglycoside_PTrfase"/>
</dbReference>